<evidence type="ECO:0000259" key="7">
    <source>
        <dbReference type="Pfam" id="PF00394"/>
    </source>
</evidence>
<dbReference type="PANTHER" id="PTHR11709">
    <property type="entry name" value="MULTI-COPPER OXIDASE"/>
    <property type="match status" value="1"/>
</dbReference>
<feature type="domain" description="Plastocyanin-like" evidence="7">
    <location>
        <begin position="251"/>
        <end position="416"/>
    </location>
</feature>
<feature type="domain" description="Plastocyanin-like" evidence="9">
    <location>
        <begin position="130"/>
        <end position="239"/>
    </location>
</feature>
<feature type="region of interest" description="Disordered" evidence="5">
    <location>
        <begin position="53"/>
        <end position="81"/>
    </location>
</feature>
<dbReference type="PROSITE" id="PS00080">
    <property type="entry name" value="MULTICOPPER_OXIDASE2"/>
    <property type="match status" value="1"/>
</dbReference>
<keyword evidence="6" id="KW-1133">Transmembrane helix</keyword>
<dbReference type="SUPFAM" id="SSF49503">
    <property type="entry name" value="Cupredoxins"/>
    <property type="match status" value="3"/>
</dbReference>
<dbReference type="Pfam" id="PF00394">
    <property type="entry name" value="Cu-oxidase"/>
    <property type="match status" value="1"/>
</dbReference>
<comment type="caution">
    <text evidence="10">The sequence shown here is derived from an EMBL/GenBank/DDBJ whole genome shotgun (WGS) entry which is preliminary data.</text>
</comment>
<dbReference type="GO" id="GO:0016491">
    <property type="term" value="F:oxidoreductase activity"/>
    <property type="evidence" value="ECO:0007669"/>
    <property type="project" value="UniProtKB-KW"/>
</dbReference>
<dbReference type="InterPro" id="IPR002355">
    <property type="entry name" value="Cu_oxidase_Cu_BS"/>
</dbReference>
<dbReference type="PANTHER" id="PTHR11709:SF414">
    <property type="entry name" value="ADR239WP"/>
    <property type="match status" value="1"/>
</dbReference>
<evidence type="ECO:0000259" key="8">
    <source>
        <dbReference type="Pfam" id="PF07731"/>
    </source>
</evidence>
<keyword evidence="6" id="KW-0472">Membrane</keyword>
<dbReference type="InterPro" id="IPR001117">
    <property type="entry name" value="Cu-oxidase_2nd"/>
</dbReference>
<keyword evidence="11" id="KW-1185">Reference proteome</keyword>
<feature type="transmembrane region" description="Helical" evidence="6">
    <location>
        <begin position="24"/>
        <end position="48"/>
    </location>
</feature>
<keyword evidence="2" id="KW-0479">Metal-binding</keyword>
<dbReference type="PROSITE" id="PS00079">
    <property type="entry name" value="MULTICOPPER_OXIDASE1"/>
    <property type="match status" value="1"/>
</dbReference>
<dbReference type="CDD" id="cd13886">
    <property type="entry name" value="CuRO_2_MCO_like_1"/>
    <property type="match status" value="1"/>
</dbReference>
<gene>
    <name evidence="10" type="ORF">B0T24DRAFT_635162</name>
</gene>
<dbReference type="Proteomes" id="UP001287356">
    <property type="component" value="Unassembled WGS sequence"/>
</dbReference>
<dbReference type="Pfam" id="PF07732">
    <property type="entry name" value="Cu-oxidase_3"/>
    <property type="match status" value="1"/>
</dbReference>
<evidence type="ECO:0000313" key="10">
    <source>
        <dbReference type="EMBL" id="KAK3367187.1"/>
    </source>
</evidence>
<keyword evidence="4" id="KW-0186">Copper</keyword>
<feature type="compositionally biased region" description="Low complexity" evidence="5">
    <location>
        <begin position="54"/>
        <end position="75"/>
    </location>
</feature>
<dbReference type="CDD" id="cd13857">
    <property type="entry name" value="CuRO_1_Diphenol_Ox"/>
    <property type="match status" value="1"/>
</dbReference>
<dbReference type="AlphaFoldDB" id="A0AAE0K000"/>
<proteinExistence type="inferred from homology"/>
<feature type="domain" description="Plastocyanin-like" evidence="8">
    <location>
        <begin position="495"/>
        <end position="632"/>
    </location>
</feature>
<reference evidence="10" key="2">
    <citation type="submission" date="2023-06" db="EMBL/GenBank/DDBJ databases">
        <authorList>
            <consortium name="Lawrence Berkeley National Laboratory"/>
            <person name="Haridas S."/>
            <person name="Hensen N."/>
            <person name="Bonometti L."/>
            <person name="Westerberg I."/>
            <person name="Brannstrom I.O."/>
            <person name="Guillou S."/>
            <person name="Cros-Aarteil S."/>
            <person name="Calhoun S."/>
            <person name="Kuo A."/>
            <person name="Mondo S."/>
            <person name="Pangilinan J."/>
            <person name="Riley R."/>
            <person name="Labutti K."/>
            <person name="Andreopoulos B."/>
            <person name="Lipzen A."/>
            <person name="Chen C."/>
            <person name="Yanf M."/>
            <person name="Daum C."/>
            <person name="Ng V."/>
            <person name="Clum A."/>
            <person name="Steindorff A."/>
            <person name="Ohm R."/>
            <person name="Martin F."/>
            <person name="Silar P."/>
            <person name="Natvig D."/>
            <person name="Lalanne C."/>
            <person name="Gautier V."/>
            <person name="Ament-Velasquez S.L."/>
            <person name="Kruys A."/>
            <person name="Hutchinson M.I."/>
            <person name="Powell A.J."/>
            <person name="Barry K."/>
            <person name="Miller A.N."/>
            <person name="Grigoriev I.V."/>
            <person name="Debuchy R."/>
            <person name="Gladieux P."/>
            <person name="Thoren M.H."/>
            <person name="Johannesson H."/>
        </authorList>
    </citation>
    <scope>NUCLEOTIDE SEQUENCE</scope>
    <source>
        <strain evidence="10">CBS 958.72</strain>
    </source>
</reference>
<dbReference type="EMBL" id="JAULSN010000007">
    <property type="protein sequence ID" value="KAK3367187.1"/>
    <property type="molecule type" value="Genomic_DNA"/>
</dbReference>
<evidence type="ECO:0000256" key="6">
    <source>
        <dbReference type="SAM" id="Phobius"/>
    </source>
</evidence>
<dbReference type="CDD" id="cd13910">
    <property type="entry name" value="CuRO_3_MCO_like_4"/>
    <property type="match status" value="1"/>
</dbReference>
<keyword evidence="3" id="KW-0560">Oxidoreductase</keyword>
<dbReference type="InterPro" id="IPR011706">
    <property type="entry name" value="Cu-oxidase_C"/>
</dbReference>
<evidence type="ECO:0000256" key="4">
    <source>
        <dbReference type="ARBA" id="ARBA00023008"/>
    </source>
</evidence>
<protein>
    <submittedName>
        <fullName evidence="10">Multicopper like protein</fullName>
    </submittedName>
</protein>
<organism evidence="10 11">
    <name type="scientific">Lasiosphaeria ovina</name>
    <dbReference type="NCBI Taxonomy" id="92902"/>
    <lineage>
        <taxon>Eukaryota</taxon>
        <taxon>Fungi</taxon>
        <taxon>Dikarya</taxon>
        <taxon>Ascomycota</taxon>
        <taxon>Pezizomycotina</taxon>
        <taxon>Sordariomycetes</taxon>
        <taxon>Sordariomycetidae</taxon>
        <taxon>Sordariales</taxon>
        <taxon>Lasiosphaeriaceae</taxon>
        <taxon>Lasiosphaeria</taxon>
    </lineage>
</organism>
<dbReference type="InterPro" id="IPR011707">
    <property type="entry name" value="Cu-oxidase-like_N"/>
</dbReference>
<dbReference type="InterPro" id="IPR045087">
    <property type="entry name" value="Cu-oxidase_fam"/>
</dbReference>
<evidence type="ECO:0000313" key="11">
    <source>
        <dbReference type="Proteomes" id="UP001287356"/>
    </source>
</evidence>
<dbReference type="Pfam" id="PF07731">
    <property type="entry name" value="Cu-oxidase_2"/>
    <property type="match status" value="1"/>
</dbReference>
<dbReference type="Gene3D" id="2.60.40.420">
    <property type="entry name" value="Cupredoxins - blue copper proteins"/>
    <property type="match status" value="3"/>
</dbReference>
<keyword evidence="6" id="KW-0812">Transmembrane</keyword>
<reference evidence="10" key="1">
    <citation type="journal article" date="2023" name="Mol. Phylogenet. Evol.">
        <title>Genome-scale phylogeny and comparative genomics of the fungal order Sordariales.</title>
        <authorList>
            <person name="Hensen N."/>
            <person name="Bonometti L."/>
            <person name="Westerberg I."/>
            <person name="Brannstrom I.O."/>
            <person name="Guillou S."/>
            <person name="Cros-Aarteil S."/>
            <person name="Calhoun S."/>
            <person name="Haridas S."/>
            <person name="Kuo A."/>
            <person name="Mondo S."/>
            <person name="Pangilinan J."/>
            <person name="Riley R."/>
            <person name="LaButti K."/>
            <person name="Andreopoulos B."/>
            <person name="Lipzen A."/>
            <person name="Chen C."/>
            <person name="Yan M."/>
            <person name="Daum C."/>
            <person name="Ng V."/>
            <person name="Clum A."/>
            <person name="Steindorff A."/>
            <person name="Ohm R.A."/>
            <person name="Martin F."/>
            <person name="Silar P."/>
            <person name="Natvig D.O."/>
            <person name="Lalanne C."/>
            <person name="Gautier V."/>
            <person name="Ament-Velasquez S.L."/>
            <person name="Kruys A."/>
            <person name="Hutchinson M.I."/>
            <person name="Powell A.J."/>
            <person name="Barry K."/>
            <person name="Miller A.N."/>
            <person name="Grigoriev I.V."/>
            <person name="Debuchy R."/>
            <person name="Gladieux P."/>
            <person name="Hiltunen Thoren M."/>
            <person name="Johannesson H."/>
        </authorList>
    </citation>
    <scope>NUCLEOTIDE SEQUENCE</scope>
    <source>
        <strain evidence="10">CBS 958.72</strain>
    </source>
</reference>
<evidence type="ECO:0000256" key="5">
    <source>
        <dbReference type="SAM" id="MobiDB-lite"/>
    </source>
</evidence>
<dbReference type="InterPro" id="IPR033138">
    <property type="entry name" value="Cu_oxidase_CS"/>
</dbReference>
<evidence type="ECO:0000256" key="1">
    <source>
        <dbReference type="ARBA" id="ARBA00010609"/>
    </source>
</evidence>
<accession>A0AAE0K000</accession>
<dbReference type="GO" id="GO:0005507">
    <property type="term" value="F:copper ion binding"/>
    <property type="evidence" value="ECO:0007669"/>
    <property type="project" value="InterPro"/>
</dbReference>
<evidence type="ECO:0000259" key="9">
    <source>
        <dbReference type="Pfam" id="PF07732"/>
    </source>
</evidence>
<evidence type="ECO:0000256" key="3">
    <source>
        <dbReference type="ARBA" id="ARBA00023002"/>
    </source>
</evidence>
<dbReference type="FunFam" id="2.60.40.420:FF:000045">
    <property type="entry name" value="Laccase 2"/>
    <property type="match status" value="1"/>
</dbReference>
<sequence length="652" mass="71074">MSNNGVLPGPVDKSLPPPARRPRLLAIGGLGIFVILGLSLGLGLGLGLKHDDTSSIPDSSSLSPSSTSSPNATPTGAVLPGLTANGTAPALESWQLDTEREYVLDMAWNLTAPPQVRSYNLVITKDLGWPDGVVRDMLFLNGKFPGPLIEANIGDTLLVNVTNGLSDNSTSIHWHGLYQNGTNWFDGTTGVTQCGIPPGQSLLYNFTIENQFGTFWYHSHSGTQYLDGILGPLIIHAPEEAEVRKLYDTDRVVLVQDWYHDFSTVNLATYLEPENENTEPVPDNGLINGKNYFNCSSYGNDSGHTCYENSTYNVFNVEPNSRTRFRLINTGAFAEFDFSVDNHSLSVIEADSTLVNPHPIDRGQIHVAQRYSVVFEANQSTATNYWLRMSMITFCFTGTNPVLNSAMTAVISYSGSITIAPSNASVDWKDAYSVECHDLDPSNLVPAKAMLPPPATKFYRVDFSFGIGDYQLDRAKVNGTIWSPLANTTTLQETVMGLNSGNASSWSVDEQVGGALSSNNQFVLGVSSTGVEVIDVLVYSLDEGGHPFHLHGHSFWILETGSGPFNWTNYHTNLMPSNPDAVANPLRRDTLTINAFGWSVIRFVADNPGLWAFHCHIAWHMEAGLLMQFMSRADVLKSMAVPAHVMALCPSG</sequence>
<comment type="similarity">
    <text evidence="1">Belongs to the multicopper oxidase family.</text>
</comment>
<dbReference type="InterPro" id="IPR008972">
    <property type="entry name" value="Cupredoxin"/>
</dbReference>
<evidence type="ECO:0000256" key="2">
    <source>
        <dbReference type="ARBA" id="ARBA00022723"/>
    </source>
</evidence>
<name>A0AAE0K000_9PEZI</name>